<feature type="transmembrane region" description="Helical" evidence="2">
    <location>
        <begin position="255"/>
        <end position="275"/>
    </location>
</feature>
<keyword evidence="5" id="KW-1185">Reference proteome</keyword>
<dbReference type="InterPro" id="IPR045340">
    <property type="entry name" value="DUF6533"/>
</dbReference>
<protein>
    <recommendedName>
        <fullName evidence="3">DUF6533 domain-containing protein</fullName>
    </recommendedName>
</protein>
<dbReference type="EMBL" id="DF849822">
    <property type="protein sequence ID" value="GAT59142.1"/>
    <property type="molecule type" value="Genomic_DNA"/>
</dbReference>
<proteinExistence type="predicted"/>
<feature type="transmembrane region" description="Helical" evidence="2">
    <location>
        <begin position="88"/>
        <end position="108"/>
    </location>
</feature>
<gene>
    <name evidence="4" type="ORF">MCHLO_15477</name>
</gene>
<evidence type="ECO:0000256" key="2">
    <source>
        <dbReference type="SAM" id="Phobius"/>
    </source>
</evidence>
<dbReference type="Pfam" id="PF20151">
    <property type="entry name" value="DUF6533"/>
    <property type="match status" value="1"/>
</dbReference>
<feature type="transmembrane region" description="Helical" evidence="2">
    <location>
        <begin position="156"/>
        <end position="183"/>
    </location>
</feature>
<evidence type="ECO:0000256" key="1">
    <source>
        <dbReference type="SAM" id="MobiDB-lite"/>
    </source>
</evidence>
<reference evidence="4" key="1">
    <citation type="submission" date="2014-09" db="EMBL/GenBank/DDBJ databases">
        <title>Genome sequence of the luminous mushroom Mycena chlorophos for searching fungal bioluminescence genes.</title>
        <authorList>
            <person name="Tanaka Y."/>
            <person name="Kasuga D."/>
            <person name="Oba Y."/>
            <person name="Hase S."/>
            <person name="Sato K."/>
            <person name="Oba Y."/>
            <person name="Sakakibara Y."/>
        </authorList>
    </citation>
    <scope>NUCLEOTIDE SEQUENCE</scope>
</reference>
<feature type="transmembrane region" description="Helical" evidence="2">
    <location>
        <begin position="281"/>
        <end position="301"/>
    </location>
</feature>
<feature type="region of interest" description="Disordered" evidence="1">
    <location>
        <begin position="355"/>
        <end position="374"/>
    </location>
</feature>
<keyword evidence="2" id="KW-0812">Transmembrane</keyword>
<dbReference type="Proteomes" id="UP000815677">
    <property type="component" value="Unassembled WGS sequence"/>
</dbReference>
<sequence>MYCNAVSEKPPGRRFVVLISHPHWASRYRDDSVCSIGLERNHRLRPQCVSSLITPLLPSRTHHCAFVVITFDEEVKLIWKSSWSMGKALFVINRYYTLVSVVINNYALFSPVPLTDSLCLAFLKWQGWTGLFTCVVAQIILQMRLYALYYLNKRVLALMLTLFVISTASAGAIMGTVLSWIVATSHPIPIPALDVNFCVPVSGIPRWFFVYWVPMLSFEALLCVLALYRGFQTFRASGTLYQSGRHLVGILIRDSVLYFLVMFASYFTNLLMWSLARTSLLEVPIAFSVAFSCVLCNRIVLNVREVKSELDSSAEAIGQQRRKTTTGSDSIGSISTSLALDSRLYYADSEHAREHHELSSGRTGTGFASSAADEDATSAYSPRLVSLPSPRLTDIEMARLRTMRVDDRYVQELESQRGVYEHAQETGYAQFVVL</sequence>
<evidence type="ECO:0000313" key="4">
    <source>
        <dbReference type="EMBL" id="GAT59142.1"/>
    </source>
</evidence>
<organism evidence="4 5">
    <name type="scientific">Mycena chlorophos</name>
    <name type="common">Agaric fungus</name>
    <name type="synonym">Agaricus chlorophos</name>
    <dbReference type="NCBI Taxonomy" id="658473"/>
    <lineage>
        <taxon>Eukaryota</taxon>
        <taxon>Fungi</taxon>
        <taxon>Dikarya</taxon>
        <taxon>Basidiomycota</taxon>
        <taxon>Agaricomycotina</taxon>
        <taxon>Agaricomycetes</taxon>
        <taxon>Agaricomycetidae</taxon>
        <taxon>Agaricales</taxon>
        <taxon>Marasmiineae</taxon>
        <taxon>Mycenaceae</taxon>
        <taxon>Mycena</taxon>
    </lineage>
</organism>
<evidence type="ECO:0000313" key="5">
    <source>
        <dbReference type="Proteomes" id="UP000815677"/>
    </source>
</evidence>
<name>A0ABQ0M7C2_MYCCL</name>
<feature type="domain" description="DUF6533" evidence="3">
    <location>
        <begin position="68"/>
        <end position="99"/>
    </location>
</feature>
<feature type="transmembrane region" description="Helical" evidence="2">
    <location>
        <begin position="209"/>
        <end position="228"/>
    </location>
</feature>
<evidence type="ECO:0000259" key="3">
    <source>
        <dbReference type="Pfam" id="PF20151"/>
    </source>
</evidence>
<feature type="transmembrane region" description="Helical" evidence="2">
    <location>
        <begin position="128"/>
        <end position="149"/>
    </location>
</feature>
<keyword evidence="2" id="KW-0472">Membrane</keyword>
<keyword evidence="2" id="KW-1133">Transmembrane helix</keyword>
<accession>A0ABQ0M7C2</accession>